<sequence>MSSALWPLDADAAAASQARMQPVQPPLRLPARFSYPVMVMNRRLFLLSLYSQLVSEIQISHLRQRFSALCGGCQPPSPVWSLAPIDPPFGRPRSRPFSLSNCPSVNKSAARGSIWGRLGSETPALTDTSIIRQDPAKETSDHAEVGLGLGWHRVQSPRPTREGQKWSEGHSDVVRMQRKAVLLAIPATANPSRRGIASRITASLCPIESTTPLIHCRPLDSSSIFDLLKMIIYIYPPASARMQVQKSKACIAHIDQCHTHGANLANQRRRIPTRVHRDPPSPTALCKAKQIWDKEAVVATAAAESSKAVIQSKQNLEPRGNRGDEFRGQQREAPPPRLELTGRWGQHKWHGHNLALTWAWPCAGIARSSGDNNYASQALVSFPTCGLTYPSSRSPSTWFLQSEKGGGGDIQRTRTKPIKLLVPALAQTTSQCVRSPMPNQGLAPRSGCEEPLTRMHLCQTGVFLQSTRASIPPFGTLEKKDRKSKELEKKKSKSGFARVFELDPPPSANAIGPSV</sequence>
<feature type="region of interest" description="Disordered" evidence="1">
    <location>
        <begin position="151"/>
        <end position="170"/>
    </location>
</feature>
<accession>A0A9P4XM82</accession>
<feature type="compositionally biased region" description="Basic and acidic residues" evidence="1">
    <location>
        <begin position="319"/>
        <end position="330"/>
    </location>
</feature>
<reference evidence="2 3" key="1">
    <citation type="submission" date="2018-06" db="EMBL/GenBank/DDBJ databases">
        <title>Genome analysis of cellulolytic fungus Trichoderma lentiforme CFAM-422.</title>
        <authorList>
            <person name="Steindorff A.S."/>
            <person name="Formighieri E.F."/>
            <person name="Midorikawa G.E.O."/>
            <person name="Tamietti M.S."/>
            <person name="Ramos E.Z."/>
            <person name="Silva A.S."/>
            <person name="Bon E.P.S."/>
            <person name="Mendes T.D."/>
            <person name="Damaso M.C.T."/>
            <person name="Favaro L.C.L."/>
        </authorList>
    </citation>
    <scope>NUCLEOTIDE SEQUENCE [LARGE SCALE GENOMIC DNA]</scope>
    <source>
        <strain evidence="2 3">CFAM-422</strain>
    </source>
</reference>
<protein>
    <submittedName>
        <fullName evidence="2">Uncharacterized protein</fullName>
    </submittedName>
</protein>
<gene>
    <name evidence="2" type="ORF">CFAM422_003315</name>
</gene>
<evidence type="ECO:0000256" key="1">
    <source>
        <dbReference type="SAM" id="MobiDB-lite"/>
    </source>
</evidence>
<evidence type="ECO:0000313" key="3">
    <source>
        <dbReference type="Proteomes" id="UP000801864"/>
    </source>
</evidence>
<keyword evidence="3" id="KW-1185">Reference proteome</keyword>
<feature type="compositionally biased region" description="Basic and acidic residues" evidence="1">
    <location>
        <begin position="477"/>
        <end position="489"/>
    </location>
</feature>
<name>A0A9P4XM82_9HYPO</name>
<dbReference type="Proteomes" id="UP000801864">
    <property type="component" value="Unassembled WGS sequence"/>
</dbReference>
<dbReference type="EMBL" id="QLNT01000005">
    <property type="protein sequence ID" value="KAF3074288.1"/>
    <property type="molecule type" value="Genomic_DNA"/>
</dbReference>
<feature type="compositionally biased region" description="Basic and acidic residues" evidence="1">
    <location>
        <begin position="159"/>
        <end position="170"/>
    </location>
</feature>
<evidence type="ECO:0000313" key="2">
    <source>
        <dbReference type="EMBL" id="KAF3074288.1"/>
    </source>
</evidence>
<feature type="region of interest" description="Disordered" evidence="1">
    <location>
        <begin position="309"/>
        <end position="338"/>
    </location>
</feature>
<feature type="region of interest" description="Disordered" evidence="1">
    <location>
        <begin position="473"/>
        <end position="515"/>
    </location>
</feature>
<organism evidence="2 3">
    <name type="scientific">Trichoderma lentiforme</name>
    <dbReference type="NCBI Taxonomy" id="1567552"/>
    <lineage>
        <taxon>Eukaryota</taxon>
        <taxon>Fungi</taxon>
        <taxon>Dikarya</taxon>
        <taxon>Ascomycota</taxon>
        <taxon>Pezizomycotina</taxon>
        <taxon>Sordariomycetes</taxon>
        <taxon>Hypocreomycetidae</taxon>
        <taxon>Hypocreales</taxon>
        <taxon>Hypocreaceae</taxon>
        <taxon>Trichoderma</taxon>
    </lineage>
</organism>
<proteinExistence type="predicted"/>
<comment type="caution">
    <text evidence="2">The sequence shown here is derived from an EMBL/GenBank/DDBJ whole genome shotgun (WGS) entry which is preliminary data.</text>
</comment>
<dbReference type="AlphaFoldDB" id="A0A9P4XM82"/>